<dbReference type="Gene3D" id="3.40.50.10540">
    <property type="entry name" value="Crotonobetainyl-coa:carnitine coa-transferase, domain 1"/>
    <property type="match status" value="1"/>
</dbReference>
<sequence>MREATPPLDGIAVVSIATNVPGPVAAARLTSLGATVTKVEPPSGDLITRVAPGYYAELTAGQEVVTLDLKTPEGTIALEALLAAADVFITSHRPSALARLGLDWEAVHARHPRLCHVAIVGDPGAGAEVPGHDLTYQAVNGLIFADDGTPRLPATLIADLAGAERAATAAVTALFARERTGTATHHEVALSAAAEAMADPLRHGLTAPGGLLGGALPGYAIYAARDGFVACAALEPHFLARLEELLGARDHEGLAAAFGTRTAGEWVEWARDHDVPLEALPRA</sequence>
<dbReference type="STRING" id="710696.Intca_0411"/>
<dbReference type="KEGG" id="ica:Intca_0411"/>
<dbReference type="SUPFAM" id="SSF89796">
    <property type="entry name" value="CoA-transferase family III (CaiB/BaiF)"/>
    <property type="match status" value="1"/>
</dbReference>
<gene>
    <name evidence="1" type="ordered locus">Intca_0411</name>
</gene>
<proteinExistence type="predicted"/>
<dbReference type="InterPro" id="IPR044855">
    <property type="entry name" value="CoA-Trfase_III_dom3_sf"/>
</dbReference>
<dbReference type="Gene3D" id="3.30.1540.10">
    <property type="entry name" value="formyl-coa transferase, domain 3"/>
    <property type="match status" value="1"/>
</dbReference>
<organism evidence="1 2">
    <name type="scientific">Intrasporangium calvum (strain ATCC 23552 / DSM 43043 / JCM 3097 / NBRC 12989 / NCIMB 10167 / NRRL B-3866 / 7 KIP)</name>
    <dbReference type="NCBI Taxonomy" id="710696"/>
    <lineage>
        <taxon>Bacteria</taxon>
        <taxon>Bacillati</taxon>
        <taxon>Actinomycetota</taxon>
        <taxon>Actinomycetes</taxon>
        <taxon>Micrococcales</taxon>
        <taxon>Intrasporangiaceae</taxon>
        <taxon>Intrasporangium</taxon>
    </lineage>
</organism>
<accession>E6S855</accession>
<dbReference type="InterPro" id="IPR050509">
    <property type="entry name" value="CoA-transferase_III"/>
</dbReference>
<dbReference type="EMBL" id="CP002343">
    <property type="protein sequence ID" value="ADU46959.1"/>
    <property type="molecule type" value="Genomic_DNA"/>
</dbReference>
<dbReference type="eggNOG" id="COG1804">
    <property type="taxonomic scope" value="Bacteria"/>
</dbReference>
<dbReference type="GO" id="GO:0003824">
    <property type="term" value="F:catalytic activity"/>
    <property type="evidence" value="ECO:0007669"/>
    <property type="project" value="InterPro"/>
</dbReference>
<reference evidence="1 2" key="1">
    <citation type="journal article" date="2010" name="Stand. Genomic Sci.">
        <title>Complete genome sequence of Intrasporangium calvum type strain (7 KIP).</title>
        <authorList>
            <person name="Del Rio T.G."/>
            <person name="Chertkov O."/>
            <person name="Yasawong M."/>
            <person name="Lucas S."/>
            <person name="Deshpande S."/>
            <person name="Cheng J.F."/>
            <person name="Detter C."/>
            <person name="Tapia R."/>
            <person name="Han C."/>
            <person name="Goodwin L."/>
            <person name="Pitluck S."/>
            <person name="Liolios K."/>
            <person name="Ivanova N."/>
            <person name="Mavromatis K."/>
            <person name="Pati A."/>
            <person name="Chen A."/>
            <person name="Palaniappan K."/>
            <person name="Land M."/>
            <person name="Hauser L."/>
            <person name="Chang Y.J."/>
            <person name="Jeffries C.D."/>
            <person name="Rohde M."/>
            <person name="Pukall R."/>
            <person name="Sikorski J."/>
            <person name="Goker M."/>
            <person name="Woyke T."/>
            <person name="Bristow J."/>
            <person name="Eisen J.A."/>
            <person name="Markowitz V."/>
            <person name="Hugenholtz P."/>
            <person name="Kyrpides N.C."/>
            <person name="Klenk H.P."/>
            <person name="Lapidus A."/>
        </authorList>
    </citation>
    <scope>NUCLEOTIDE SEQUENCE [LARGE SCALE GENOMIC DNA]</scope>
    <source>
        <strain evidence="2">ATCC 23552 / DSM 43043 / JCM 3097 / NBRC 12989 / 7 KIP</strain>
    </source>
</reference>
<name>E6S855_INTC7</name>
<dbReference type="AlphaFoldDB" id="E6S855"/>
<dbReference type="PANTHER" id="PTHR48228">
    <property type="entry name" value="SUCCINYL-COA--D-CITRAMALATE COA-TRANSFERASE"/>
    <property type="match status" value="1"/>
</dbReference>
<dbReference type="InterPro" id="IPR003673">
    <property type="entry name" value="CoA-Trfase_fam_III"/>
</dbReference>
<dbReference type="OrthoDB" id="9797653at2"/>
<dbReference type="Pfam" id="PF02515">
    <property type="entry name" value="CoA_transf_3"/>
    <property type="match status" value="1"/>
</dbReference>
<keyword evidence="2" id="KW-1185">Reference proteome</keyword>
<dbReference type="PANTHER" id="PTHR48228:SF5">
    <property type="entry name" value="ALPHA-METHYLACYL-COA RACEMASE"/>
    <property type="match status" value="1"/>
</dbReference>
<evidence type="ECO:0000313" key="2">
    <source>
        <dbReference type="Proteomes" id="UP000008914"/>
    </source>
</evidence>
<dbReference type="HOGENOM" id="CLU_033975_5_1_11"/>
<dbReference type="RefSeq" id="WP_013491280.1">
    <property type="nucleotide sequence ID" value="NC_014830.1"/>
</dbReference>
<dbReference type="InterPro" id="IPR023606">
    <property type="entry name" value="CoA-Trfase_III_dom_1_sf"/>
</dbReference>
<protein>
    <submittedName>
        <fullName evidence="1">L-carnitine dehydratase/bile acid-inducible protein F</fullName>
    </submittedName>
</protein>
<evidence type="ECO:0000313" key="1">
    <source>
        <dbReference type="EMBL" id="ADU46959.1"/>
    </source>
</evidence>
<dbReference type="Proteomes" id="UP000008914">
    <property type="component" value="Chromosome"/>
</dbReference>